<reference evidence="1" key="1">
    <citation type="submission" date="2021-11" db="EMBL/GenBank/DDBJ databases">
        <title>Description of Mycoplasma bradburyaesp. nov.from sea birds: a tribute to a great mycoplasmologist.</title>
        <authorList>
            <person name="Ramirez A.S."/>
            <person name="Poveda C."/>
            <person name="Suarez-Perez A."/>
            <person name="Rosales R.S."/>
            <person name="Dijkman R."/>
            <person name="Feberwee A."/>
            <person name="Spergser J."/>
            <person name="Szostak M.P."/>
            <person name="Ressel L."/>
            <person name="Calabuig P."/>
            <person name="Catania S."/>
            <person name="Gobbo F."/>
            <person name="Timofte D."/>
            <person name="Poveda J.B."/>
        </authorList>
    </citation>
    <scope>NUCLEOTIDE SEQUENCE [LARGE SCALE GENOMIC DNA]</scope>
    <source>
        <strain evidence="1">T158</strain>
    </source>
</reference>
<proteinExistence type="predicted"/>
<evidence type="ECO:0000313" key="1">
    <source>
        <dbReference type="EMBL" id="MDC4182089.1"/>
    </source>
</evidence>
<organism evidence="1 2">
    <name type="scientific">Mycoplasma bradburyae</name>
    <dbReference type="NCBI Taxonomy" id="2963128"/>
    <lineage>
        <taxon>Bacteria</taxon>
        <taxon>Bacillati</taxon>
        <taxon>Mycoplasmatota</taxon>
        <taxon>Mollicutes</taxon>
        <taxon>Mycoplasmataceae</taxon>
        <taxon>Mycoplasma</taxon>
    </lineage>
</organism>
<dbReference type="Proteomes" id="UP001220940">
    <property type="component" value="Unassembled WGS sequence"/>
</dbReference>
<sequence>MAIEKIQQLIQKVNAIAEKKGVNKILVKAAKKSAIAAANSQLNKLKKLSDEQYAKKKSNSDTEYNAFLATIKPILAKVMIDFDKVINVVEDKVTDVVEKFTEERKTKSFIKKMEGFKAEIVDNSVKKTIDDNIAWLTTELENTKKESDANEKLKKYNAEDGTGKFYNKFTETKNLYENELRKRIAFANRIESSKSEFDSTQAPATFNWSNTEQNFKLFELSSKMYDDITAGEFFEQTEDNPSYDTVIDTEEVKGLITKYKNKFKTEIDAGRGLLSEDKAAMVAIEDVDVTTLQPLITFNDNYTAKQIAKWNLLRTKLHLPALQDASSTLNANEKAKLILQGILGFTRIESNNANVSTVHSYNKGTDEVVKAHNWNYGDIYYSSFSTPLVSDDNVGITSDFLSTVLFKSTLGERKAYKQYGLTSEEKVKEWGHLLAALDKNAKYYYGVVIAEERGMNETVPLRTNYKVYINDMFFKK</sequence>
<keyword evidence="2" id="KW-1185">Reference proteome</keyword>
<dbReference type="EMBL" id="JAJHZM010000012">
    <property type="protein sequence ID" value="MDC4182089.1"/>
    <property type="molecule type" value="Genomic_DNA"/>
</dbReference>
<accession>A0ABT5GAS2</accession>
<dbReference type="RefSeq" id="WP_255034350.1">
    <property type="nucleotide sequence ID" value="NZ_CP101414.1"/>
</dbReference>
<protein>
    <submittedName>
        <fullName evidence="1">Uncharacterized protein</fullName>
    </submittedName>
</protein>
<evidence type="ECO:0000313" key="2">
    <source>
        <dbReference type="Proteomes" id="UP001220940"/>
    </source>
</evidence>
<name>A0ABT5GAS2_9MOLU</name>
<comment type="caution">
    <text evidence="1">The sequence shown here is derived from an EMBL/GenBank/DDBJ whole genome shotgun (WGS) entry which is preliminary data.</text>
</comment>
<gene>
    <name evidence="1" type="ORF">LNO68_02685</name>
</gene>